<dbReference type="Proteomes" id="UP001234178">
    <property type="component" value="Unassembled WGS sequence"/>
</dbReference>
<sequence>MPSTSQETNGAYLKRKTSLLDQNRYLRVMVRELADIEAKQRDLRRLLLRKQSLGSIQPNNGEYRHPLEMFFSFFEKNVEDTVRKIWREMMSNELMQTYTWSGTPKPNSGKEKGLAVKGSRLLHAVTEAVKHGEFGNTSIPRI</sequence>
<dbReference type="EMBL" id="JAOYFB010000037">
    <property type="protein sequence ID" value="KAK4024121.1"/>
    <property type="molecule type" value="Genomic_DNA"/>
</dbReference>
<reference evidence="1 2" key="1">
    <citation type="journal article" date="2023" name="Nucleic Acids Res.">
        <title>The hologenome of Daphnia magna reveals possible DNA methylation and microbiome-mediated evolution of the host genome.</title>
        <authorList>
            <person name="Chaturvedi A."/>
            <person name="Li X."/>
            <person name="Dhandapani V."/>
            <person name="Marshall H."/>
            <person name="Kissane S."/>
            <person name="Cuenca-Cambronero M."/>
            <person name="Asole G."/>
            <person name="Calvet F."/>
            <person name="Ruiz-Romero M."/>
            <person name="Marangio P."/>
            <person name="Guigo R."/>
            <person name="Rago D."/>
            <person name="Mirbahai L."/>
            <person name="Eastwood N."/>
            <person name="Colbourne J.K."/>
            <person name="Zhou J."/>
            <person name="Mallon E."/>
            <person name="Orsini L."/>
        </authorList>
    </citation>
    <scope>NUCLEOTIDE SEQUENCE [LARGE SCALE GENOMIC DNA]</scope>
    <source>
        <strain evidence="1">LRV0_1</strain>
    </source>
</reference>
<name>A0ABR0AG88_9CRUS</name>
<proteinExistence type="predicted"/>
<accession>A0ABR0AG88</accession>
<protein>
    <recommendedName>
        <fullName evidence="3">DUF4806 domain-containing protein</fullName>
    </recommendedName>
</protein>
<keyword evidence="2" id="KW-1185">Reference proteome</keyword>
<evidence type="ECO:0000313" key="1">
    <source>
        <dbReference type="EMBL" id="KAK4024121.1"/>
    </source>
</evidence>
<organism evidence="1 2">
    <name type="scientific">Daphnia magna</name>
    <dbReference type="NCBI Taxonomy" id="35525"/>
    <lineage>
        <taxon>Eukaryota</taxon>
        <taxon>Metazoa</taxon>
        <taxon>Ecdysozoa</taxon>
        <taxon>Arthropoda</taxon>
        <taxon>Crustacea</taxon>
        <taxon>Branchiopoda</taxon>
        <taxon>Diplostraca</taxon>
        <taxon>Cladocera</taxon>
        <taxon>Anomopoda</taxon>
        <taxon>Daphniidae</taxon>
        <taxon>Daphnia</taxon>
    </lineage>
</organism>
<evidence type="ECO:0008006" key="3">
    <source>
        <dbReference type="Google" id="ProtNLM"/>
    </source>
</evidence>
<gene>
    <name evidence="1" type="ORF">OUZ56_009509</name>
</gene>
<comment type="caution">
    <text evidence="1">The sequence shown here is derived from an EMBL/GenBank/DDBJ whole genome shotgun (WGS) entry which is preliminary data.</text>
</comment>
<evidence type="ECO:0000313" key="2">
    <source>
        <dbReference type="Proteomes" id="UP001234178"/>
    </source>
</evidence>